<evidence type="ECO:0000256" key="4">
    <source>
        <dbReference type="ARBA" id="ARBA00023098"/>
    </source>
</evidence>
<feature type="region of interest" description="Disordered" evidence="7">
    <location>
        <begin position="242"/>
        <end position="299"/>
    </location>
</feature>
<organism evidence="9 10">
    <name type="scientific">Sphenostylis stenocarpa</name>
    <dbReference type="NCBI Taxonomy" id="92480"/>
    <lineage>
        <taxon>Eukaryota</taxon>
        <taxon>Viridiplantae</taxon>
        <taxon>Streptophyta</taxon>
        <taxon>Embryophyta</taxon>
        <taxon>Tracheophyta</taxon>
        <taxon>Spermatophyta</taxon>
        <taxon>Magnoliopsida</taxon>
        <taxon>eudicotyledons</taxon>
        <taxon>Gunneridae</taxon>
        <taxon>Pentapetalae</taxon>
        <taxon>rosids</taxon>
        <taxon>fabids</taxon>
        <taxon>Fabales</taxon>
        <taxon>Fabaceae</taxon>
        <taxon>Papilionoideae</taxon>
        <taxon>50 kb inversion clade</taxon>
        <taxon>NPAAA clade</taxon>
        <taxon>indigoferoid/millettioid clade</taxon>
        <taxon>Phaseoleae</taxon>
        <taxon>Sphenostylis</taxon>
    </lineage>
</organism>
<dbReference type="PRINTS" id="PR01071">
    <property type="entry name" value="ACOABIOTINCC"/>
</dbReference>
<evidence type="ECO:0000256" key="6">
    <source>
        <dbReference type="ARBA" id="ARBA00023267"/>
    </source>
</evidence>
<dbReference type="Proteomes" id="UP001189624">
    <property type="component" value="Chromosome 4"/>
</dbReference>
<keyword evidence="2" id="KW-0444">Lipid biosynthesis</keyword>
<dbReference type="NCBIfam" id="TIGR00531">
    <property type="entry name" value="BCCP"/>
    <property type="match status" value="1"/>
</dbReference>
<feature type="compositionally biased region" description="Pro residues" evidence="7">
    <location>
        <begin position="242"/>
        <end position="281"/>
    </location>
</feature>
<keyword evidence="5" id="KW-0275">Fatty acid biosynthesis</keyword>
<dbReference type="EMBL" id="OY731401">
    <property type="protein sequence ID" value="CAJ1947086.1"/>
    <property type="molecule type" value="Genomic_DNA"/>
</dbReference>
<dbReference type="Gene3D" id="2.40.50.100">
    <property type="match status" value="1"/>
</dbReference>
<accession>A0AA86S8D0</accession>
<dbReference type="FunFam" id="2.40.50.100:FF:000003">
    <property type="entry name" value="Acetyl-CoA carboxylase biotin carboxyl carrier protein"/>
    <property type="match status" value="1"/>
</dbReference>
<keyword evidence="10" id="KW-1185">Reference proteome</keyword>
<dbReference type="PROSITE" id="PS00188">
    <property type="entry name" value="BIOTIN"/>
    <property type="match status" value="1"/>
</dbReference>
<proteinExistence type="predicted"/>
<evidence type="ECO:0000256" key="5">
    <source>
        <dbReference type="ARBA" id="ARBA00023160"/>
    </source>
</evidence>
<keyword evidence="4" id="KW-0443">Lipid metabolism</keyword>
<dbReference type="GO" id="GO:0006633">
    <property type="term" value="P:fatty acid biosynthetic process"/>
    <property type="evidence" value="ECO:0007669"/>
    <property type="project" value="UniProtKB-KW"/>
</dbReference>
<dbReference type="PROSITE" id="PS50968">
    <property type="entry name" value="BIOTINYL_LIPOYL"/>
    <property type="match status" value="1"/>
</dbReference>
<dbReference type="InterPro" id="IPR001249">
    <property type="entry name" value="AcCoA_biotinCC"/>
</dbReference>
<dbReference type="GO" id="GO:0003989">
    <property type="term" value="F:acetyl-CoA carboxylase activity"/>
    <property type="evidence" value="ECO:0007669"/>
    <property type="project" value="InterPro"/>
</dbReference>
<evidence type="ECO:0000256" key="2">
    <source>
        <dbReference type="ARBA" id="ARBA00022516"/>
    </source>
</evidence>
<sequence>MEAVRSVDLVDENTNVVQTNVIKHVEAMTTSQNRVHWLLLQIPQTHTLFGLNCSWLIFSSTRIVILTILRRSRNIWEEKKESLVFGSWGGFEMASFSVPCPKCPSTSSPLLGLKAQQVPFQSGSSFKPFLSVRNLSAESASSRIQCSNRKQFSVLKVSKVENANSNSAPVMVNGPNVASSKEKEVVNGKRSGTVADEAAVTAFMSQVSDLVKLVDSRDIVELQLKQSDCELMIRKKEALQPPPVIASASPPPMQYATFPPPPAPEAAPTSSSPPKPVPALPSPGKASSSSHPPLKSPMAGTFYRSPAPGEPAFVKVGDKVKKGQVLCIIEAMKLMNEIEADQSGTITEILAEDGKPVSLDTPLYVIVP</sequence>
<dbReference type="InterPro" id="IPR050537">
    <property type="entry name" value="2-oxoacid_dehydrogenase"/>
</dbReference>
<keyword evidence="6" id="KW-0092">Biotin</keyword>
<protein>
    <recommendedName>
        <fullName evidence="8">Lipoyl-binding domain-containing protein</fullName>
    </recommendedName>
</protein>
<dbReference type="PANTHER" id="PTHR43416">
    <property type="entry name" value="DIHYDROLIPOYLLYSINE-RESIDUE SUCCINYLTRANSFERASE COMPONENT OF 2-OXOGLUTARATE DEHYDROGENASE COMPLEX, MITOCHONDRIAL-RELATED"/>
    <property type="match status" value="1"/>
</dbReference>
<evidence type="ECO:0000256" key="3">
    <source>
        <dbReference type="ARBA" id="ARBA00022832"/>
    </source>
</evidence>
<evidence type="ECO:0000256" key="7">
    <source>
        <dbReference type="SAM" id="MobiDB-lite"/>
    </source>
</evidence>
<keyword evidence="3" id="KW-0276">Fatty acid metabolism</keyword>
<dbReference type="GO" id="GO:0009317">
    <property type="term" value="C:acetyl-CoA carboxylase complex"/>
    <property type="evidence" value="ECO:0007669"/>
    <property type="project" value="InterPro"/>
</dbReference>
<evidence type="ECO:0000259" key="8">
    <source>
        <dbReference type="PROSITE" id="PS50968"/>
    </source>
</evidence>
<dbReference type="Gramene" id="rna-AYBTSS11_LOCUS12478">
    <property type="protein sequence ID" value="CAJ1947086.1"/>
    <property type="gene ID" value="gene-AYBTSS11_LOCUS12478"/>
</dbReference>
<feature type="domain" description="Lipoyl-binding" evidence="8">
    <location>
        <begin position="291"/>
        <end position="367"/>
    </location>
</feature>
<dbReference type="InterPro" id="IPR011053">
    <property type="entry name" value="Single_hybrid_motif"/>
</dbReference>
<evidence type="ECO:0000313" key="9">
    <source>
        <dbReference type="EMBL" id="CAJ1947086.1"/>
    </source>
</evidence>
<evidence type="ECO:0000256" key="1">
    <source>
        <dbReference type="ARBA" id="ARBA00005194"/>
    </source>
</evidence>
<dbReference type="Pfam" id="PF00364">
    <property type="entry name" value="Biotin_lipoyl"/>
    <property type="match status" value="1"/>
</dbReference>
<dbReference type="AlphaFoldDB" id="A0AA86S8D0"/>
<comment type="pathway">
    <text evidence="1">Lipid metabolism; fatty acid biosynthesis.</text>
</comment>
<dbReference type="InterPro" id="IPR000089">
    <property type="entry name" value="Biotin_lipoyl"/>
</dbReference>
<dbReference type="GO" id="GO:0009507">
    <property type="term" value="C:chloroplast"/>
    <property type="evidence" value="ECO:0007669"/>
    <property type="project" value="TreeGrafter"/>
</dbReference>
<reference evidence="9" key="1">
    <citation type="submission" date="2023-10" db="EMBL/GenBank/DDBJ databases">
        <authorList>
            <person name="Domelevo Entfellner J.-B."/>
        </authorList>
    </citation>
    <scope>NUCLEOTIDE SEQUENCE</scope>
</reference>
<gene>
    <name evidence="9" type="ORF">AYBTSS11_LOCUS12478</name>
</gene>
<evidence type="ECO:0000313" key="10">
    <source>
        <dbReference type="Proteomes" id="UP001189624"/>
    </source>
</evidence>
<dbReference type="CDD" id="cd06850">
    <property type="entry name" value="biotinyl_domain"/>
    <property type="match status" value="1"/>
</dbReference>
<dbReference type="PANTHER" id="PTHR43416:SF39">
    <property type="entry name" value="BIOTIN CARBOXYL CARRIER PROTEIN OF ACETYL-COA CARBOXYLASE"/>
    <property type="match status" value="1"/>
</dbReference>
<name>A0AA86S8D0_9FABA</name>
<dbReference type="SUPFAM" id="SSF51230">
    <property type="entry name" value="Single hybrid motif"/>
    <property type="match status" value="1"/>
</dbReference>
<dbReference type="InterPro" id="IPR001882">
    <property type="entry name" value="Biotin_BS"/>
</dbReference>